<gene>
    <name evidence="4" type="ORF">PROAA_2450005</name>
</gene>
<dbReference type="InterPro" id="IPR002048">
    <property type="entry name" value="EF_hand_dom"/>
</dbReference>
<dbReference type="AlphaFoldDB" id="A0A1A8XV86"/>
<dbReference type="EMBL" id="FLQY01000163">
    <property type="protein sequence ID" value="SBT07883.1"/>
    <property type="molecule type" value="Genomic_DNA"/>
</dbReference>
<evidence type="ECO:0000313" key="4">
    <source>
        <dbReference type="EMBL" id="SBT07883.1"/>
    </source>
</evidence>
<evidence type="ECO:0000256" key="2">
    <source>
        <dbReference type="SAM" id="SignalP"/>
    </source>
</evidence>
<dbReference type="Gene3D" id="1.10.238.10">
    <property type="entry name" value="EF-hand"/>
    <property type="match status" value="1"/>
</dbReference>
<keyword evidence="2" id="KW-0732">Signal</keyword>
<feature type="region of interest" description="Disordered" evidence="1">
    <location>
        <begin position="140"/>
        <end position="165"/>
    </location>
</feature>
<evidence type="ECO:0000259" key="3">
    <source>
        <dbReference type="PROSITE" id="PS50222"/>
    </source>
</evidence>
<dbReference type="Proteomes" id="UP000199600">
    <property type="component" value="Unassembled WGS sequence"/>
</dbReference>
<accession>A0A1A8XV86</accession>
<protein>
    <recommendedName>
        <fullName evidence="3">EF-hand domain-containing protein</fullName>
    </recommendedName>
</protein>
<dbReference type="PROSITE" id="PS50222">
    <property type="entry name" value="EF_HAND_2"/>
    <property type="match status" value="1"/>
</dbReference>
<dbReference type="InterPro" id="IPR011992">
    <property type="entry name" value="EF-hand-dom_pair"/>
</dbReference>
<name>A0A1A8XV86_9RHOO</name>
<dbReference type="RefSeq" id="WP_186411026.1">
    <property type="nucleotide sequence ID" value="NZ_FLQY01000163.1"/>
</dbReference>
<evidence type="ECO:0000313" key="5">
    <source>
        <dbReference type="Proteomes" id="UP000199600"/>
    </source>
</evidence>
<evidence type="ECO:0000256" key="1">
    <source>
        <dbReference type="SAM" id="MobiDB-lite"/>
    </source>
</evidence>
<feature type="domain" description="EF-hand" evidence="3">
    <location>
        <begin position="24"/>
        <end position="59"/>
    </location>
</feature>
<sequence length="165" mass="18847">MRYSLLCLVFFSALAMAEAVPSNFNQAEFEKRFRAADKNKDGKLSRTEAYEEFPRMPEFFDEIDTNKDSSITLIEVNKAMERRVNAAMGAGDAWKNPAMPAEIGSEQTATVIEAEPATQFSSKQEARRYHRYKYYESLAEEQEVSRNRGESVLPKTPPNLLQKSF</sequence>
<feature type="chain" id="PRO_5008381780" description="EF-hand domain-containing protein" evidence="2">
    <location>
        <begin position="18"/>
        <end position="165"/>
    </location>
</feature>
<keyword evidence="5" id="KW-1185">Reference proteome</keyword>
<dbReference type="GO" id="GO:0005509">
    <property type="term" value="F:calcium ion binding"/>
    <property type="evidence" value="ECO:0007669"/>
    <property type="project" value="InterPro"/>
</dbReference>
<feature type="signal peptide" evidence="2">
    <location>
        <begin position="1"/>
        <end position="17"/>
    </location>
</feature>
<reference evidence="4 5" key="1">
    <citation type="submission" date="2016-06" db="EMBL/GenBank/DDBJ databases">
        <authorList>
            <person name="Kjaerup R.B."/>
            <person name="Dalgaard T.S."/>
            <person name="Juul-Madsen H.R."/>
        </authorList>
    </citation>
    <scope>NUCLEOTIDE SEQUENCE [LARGE SCALE GENOMIC DNA]</scope>
    <source>
        <strain evidence="4">2</strain>
    </source>
</reference>
<proteinExistence type="predicted"/>
<dbReference type="Pfam" id="PF13202">
    <property type="entry name" value="EF-hand_5"/>
    <property type="match status" value="1"/>
</dbReference>
<organism evidence="4 5">
    <name type="scientific">Candidatus Propionivibrio aalborgensis</name>
    <dbReference type="NCBI Taxonomy" id="1860101"/>
    <lineage>
        <taxon>Bacteria</taxon>
        <taxon>Pseudomonadati</taxon>
        <taxon>Pseudomonadota</taxon>
        <taxon>Betaproteobacteria</taxon>
        <taxon>Rhodocyclales</taxon>
        <taxon>Rhodocyclaceae</taxon>
        <taxon>Propionivibrio</taxon>
    </lineage>
</organism>
<dbReference type="SUPFAM" id="SSF47473">
    <property type="entry name" value="EF-hand"/>
    <property type="match status" value="1"/>
</dbReference>